<keyword evidence="1" id="KW-0175">Coiled coil</keyword>
<feature type="coiled-coil region" evidence="1">
    <location>
        <begin position="407"/>
        <end position="483"/>
    </location>
</feature>
<dbReference type="Pfam" id="PF13408">
    <property type="entry name" value="Zn_ribbon_recom"/>
    <property type="match status" value="1"/>
</dbReference>
<evidence type="ECO:0000259" key="3">
    <source>
        <dbReference type="PROSITE" id="PS51737"/>
    </source>
</evidence>
<dbReference type="Proteomes" id="UP000012589">
    <property type="component" value="Unassembled WGS sequence"/>
</dbReference>
<dbReference type="HOGENOM" id="CLU_010686_18_2_9"/>
<dbReference type="PANTHER" id="PTHR30461">
    <property type="entry name" value="DNA-INVERTASE FROM LAMBDOID PROPHAGE"/>
    <property type="match status" value="1"/>
</dbReference>
<dbReference type="InterPro" id="IPR050639">
    <property type="entry name" value="SSR_resolvase"/>
</dbReference>
<comment type="caution">
    <text evidence="4">The sequence shown here is derived from an EMBL/GenBank/DDBJ whole genome shotgun (WGS) entry which is preliminary data.</text>
</comment>
<evidence type="ECO:0000313" key="4">
    <source>
        <dbReference type="EMBL" id="EMZ19572.1"/>
    </source>
</evidence>
<evidence type="ECO:0000313" key="5">
    <source>
        <dbReference type="Proteomes" id="UP000012589"/>
    </source>
</evidence>
<dbReference type="Pfam" id="PF07508">
    <property type="entry name" value="Recombinase"/>
    <property type="match status" value="1"/>
</dbReference>
<gene>
    <name evidence="4" type="ORF">C823_05397</name>
</gene>
<dbReference type="EMBL" id="AQFT01000160">
    <property type="protein sequence ID" value="EMZ19572.1"/>
    <property type="molecule type" value="Genomic_DNA"/>
</dbReference>
<dbReference type="InterPro" id="IPR036162">
    <property type="entry name" value="Resolvase-like_N_sf"/>
</dbReference>
<dbReference type="PROSITE" id="PS51736">
    <property type="entry name" value="RECOMBINASES_3"/>
    <property type="match status" value="1"/>
</dbReference>
<accession>N1ZRC9</accession>
<dbReference type="Gene3D" id="3.40.50.1390">
    <property type="entry name" value="Resolvase, N-terminal catalytic domain"/>
    <property type="match status" value="1"/>
</dbReference>
<dbReference type="InterPro" id="IPR025827">
    <property type="entry name" value="Zn_ribbon_recom_dom"/>
</dbReference>
<dbReference type="Pfam" id="PF00239">
    <property type="entry name" value="Resolvase"/>
    <property type="match status" value="1"/>
</dbReference>
<dbReference type="GO" id="GO:0000150">
    <property type="term" value="F:DNA strand exchange activity"/>
    <property type="evidence" value="ECO:0007669"/>
    <property type="project" value="InterPro"/>
</dbReference>
<keyword evidence="5" id="KW-1185">Reference proteome</keyword>
<dbReference type="eggNOG" id="COG1961">
    <property type="taxonomic scope" value="Bacteria"/>
</dbReference>
<evidence type="ECO:0008006" key="6">
    <source>
        <dbReference type="Google" id="ProtNLM"/>
    </source>
</evidence>
<evidence type="ECO:0000256" key="1">
    <source>
        <dbReference type="SAM" id="Coils"/>
    </source>
</evidence>
<evidence type="ECO:0000259" key="2">
    <source>
        <dbReference type="PROSITE" id="PS51736"/>
    </source>
</evidence>
<sequence>MGNIQKIRKIFHAAIYVRLSKEDGDVADAGKKESNSISNQKSLIRDFLRDKEDIEIVSERVDDGYSGSNFERPQFKLMMEDIKRGIVDCVVVKDLSRFGREYIDSGKYIERLFPALGVRFIAVNDHIDSLEDGRDDIVVPFKNLMNDAYCRDISIKIRSHLEVKRKNGDYIGAFTPYGYLKDEQDKNRLVPDTYAAGIVKEIFRMKLGGMSQTAIADYLNDHDVLSPMEYKHSLGIRIQDNFKTHEQAEWSAMSVRRILENEVYKGTLVQGKHTTPNHKVKKLVDKPEEEWVRIEKNHTPIIGERDFALVQKLLGMDTRTSPYETEVYVLSGIAVCGDCGAPMIKRDVPAGGKVYSYYICSRNNATKECGTHRIPREKLESLVLGVLQAHIQNILDMKRILEYVDTVPFQELDIQELENRREAKEQEIQRCKEMRNLLYEDLKEGVVSKEDYAELYEGYNAKRRKAEEAVRAIQREIRDILESKTEKYQWLDYFTEHQNIDRLTRTAVVELVDRVKVFDKKHIEVVFQFDDCYQSMMKQIETTGCAVSVETAGRKEVV</sequence>
<dbReference type="SUPFAM" id="SSF53041">
    <property type="entry name" value="Resolvase-like"/>
    <property type="match status" value="1"/>
</dbReference>
<name>N1ZRC9_9FIRM</name>
<dbReference type="Gene3D" id="3.90.1750.20">
    <property type="entry name" value="Putative Large Serine Recombinase, Chain B, Domain 2"/>
    <property type="match status" value="1"/>
</dbReference>
<dbReference type="STRING" id="1235802.C823_05397"/>
<dbReference type="PATRIC" id="fig|1235802.3.peg.5696"/>
<dbReference type="GO" id="GO:0003677">
    <property type="term" value="F:DNA binding"/>
    <property type="evidence" value="ECO:0007669"/>
    <property type="project" value="InterPro"/>
</dbReference>
<dbReference type="InterPro" id="IPR011109">
    <property type="entry name" value="DNA_bind_recombinase_dom"/>
</dbReference>
<dbReference type="PROSITE" id="PS51737">
    <property type="entry name" value="RECOMBINASE_DNA_BIND"/>
    <property type="match status" value="1"/>
</dbReference>
<dbReference type="OrthoDB" id="1761478at2"/>
<protein>
    <recommendedName>
        <fullName evidence="6">Recombinase domain-containing protein</fullName>
    </recommendedName>
</protein>
<dbReference type="AlphaFoldDB" id="N1ZRC9"/>
<dbReference type="PANTHER" id="PTHR30461:SF23">
    <property type="entry name" value="DNA RECOMBINASE-RELATED"/>
    <property type="match status" value="1"/>
</dbReference>
<reference evidence="4 5" key="1">
    <citation type="journal article" date="2014" name="Genome Announc.">
        <title>Draft genome sequences of the altered schaedler flora, a defined bacterial community from gnotobiotic mice.</title>
        <authorList>
            <person name="Wannemuehler M.J."/>
            <person name="Overstreet A.M."/>
            <person name="Ward D.V."/>
            <person name="Phillips G.J."/>
        </authorList>
    </citation>
    <scope>NUCLEOTIDE SEQUENCE [LARGE SCALE GENOMIC DNA]</scope>
    <source>
        <strain evidence="4 5">ASF492</strain>
    </source>
</reference>
<dbReference type="SMART" id="SM00857">
    <property type="entry name" value="Resolvase"/>
    <property type="match status" value="1"/>
</dbReference>
<dbReference type="InterPro" id="IPR038109">
    <property type="entry name" value="DNA_bind_recomb_sf"/>
</dbReference>
<dbReference type="InterPro" id="IPR006119">
    <property type="entry name" value="Resolv_N"/>
</dbReference>
<proteinExistence type="predicted"/>
<feature type="domain" description="Resolvase/invertase-type recombinase catalytic" evidence="2">
    <location>
        <begin position="12"/>
        <end position="168"/>
    </location>
</feature>
<feature type="domain" description="Recombinase" evidence="3">
    <location>
        <begin position="176"/>
        <end position="320"/>
    </location>
</feature>
<organism evidence="4 5">
    <name type="scientific">Eubacterium plexicaudatum ASF492</name>
    <dbReference type="NCBI Taxonomy" id="1235802"/>
    <lineage>
        <taxon>Bacteria</taxon>
        <taxon>Bacillati</taxon>
        <taxon>Bacillota</taxon>
        <taxon>Clostridia</taxon>
        <taxon>Eubacteriales</taxon>
        <taxon>Eubacteriaceae</taxon>
        <taxon>Eubacterium</taxon>
    </lineage>
</organism>